<feature type="compositionally biased region" description="Low complexity" evidence="3">
    <location>
        <begin position="1207"/>
        <end position="1245"/>
    </location>
</feature>
<dbReference type="InterPro" id="IPR057626">
    <property type="entry name" value="S-S_Temptin"/>
</dbReference>
<feature type="compositionally biased region" description="Basic residues" evidence="3">
    <location>
        <begin position="1115"/>
        <end position="1125"/>
    </location>
</feature>
<dbReference type="GO" id="GO:0042420">
    <property type="term" value="P:dopamine catabolic process"/>
    <property type="evidence" value="ECO:0007669"/>
    <property type="project" value="TreeGrafter"/>
</dbReference>
<dbReference type="InterPro" id="IPR000323">
    <property type="entry name" value="Cu2_ascorb_mOase_N"/>
</dbReference>
<keyword evidence="2" id="KW-0325">Glycoprotein</keyword>
<dbReference type="GO" id="GO:0042421">
    <property type="term" value="P:norepinephrine biosynthetic process"/>
    <property type="evidence" value="ECO:0007669"/>
    <property type="project" value="TreeGrafter"/>
</dbReference>
<dbReference type="Proteomes" id="UP000095280">
    <property type="component" value="Unplaced"/>
</dbReference>
<dbReference type="InterPro" id="IPR014784">
    <property type="entry name" value="Cu2_ascorb_mOase-like_C"/>
</dbReference>
<dbReference type="GO" id="GO:0005507">
    <property type="term" value="F:copper ion binding"/>
    <property type="evidence" value="ECO:0007669"/>
    <property type="project" value="InterPro"/>
</dbReference>
<evidence type="ECO:0000256" key="4">
    <source>
        <dbReference type="SAM" id="Phobius"/>
    </source>
</evidence>
<dbReference type="InterPro" id="IPR000945">
    <property type="entry name" value="DBH-like"/>
</dbReference>
<proteinExistence type="predicted"/>
<dbReference type="Pfam" id="PF24784">
    <property type="entry name" value="Temptin_C"/>
    <property type="match status" value="1"/>
</dbReference>
<keyword evidence="4" id="KW-1133">Transmembrane helix</keyword>
<feature type="compositionally biased region" description="Basic and acidic residues" evidence="3">
    <location>
        <begin position="827"/>
        <end position="837"/>
    </location>
</feature>
<evidence type="ECO:0000256" key="3">
    <source>
        <dbReference type="SAM" id="MobiDB-lite"/>
    </source>
</evidence>
<feature type="region of interest" description="Disordered" evidence="3">
    <location>
        <begin position="827"/>
        <end position="875"/>
    </location>
</feature>
<dbReference type="PANTHER" id="PTHR10157">
    <property type="entry name" value="DOPAMINE BETA HYDROXYLASE RELATED"/>
    <property type="match status" value="1"/>
</dbReference>
<feature type="domain" description="Temptin Cys/Cys disulfide" evidence="6">
    <location>
        <begin position="204"/>
        <end position="302"/>
    </location>
</feature>
<dbReference type="SUPFAM" id="SSF49742">
    <property type="entry name" value="PHM/PNGase F"/>
    <property type="match status" value="2"/>
</dbReference>
<dbReference type="WBParaSite" id="maker-uti_cns_0003668-snap-gene-0.3-mRNA-1">
    <property type="protein sequence ID" value="maker-uti_cns_0003668-snap-gene-0.3-mRNA-1"/>
    <property type="gene ID" value="maker-uti_cns_0003668-snap-gene-0.3"/>
</dbReference>
<protein>
    <submittedName>
        <fullName evidence="8">Cu2_monooxygen domain-containing protein</fullName>
    </submittedName>
</protein>
<feature type="compositionally biased region" description="Low complexity" evidence="3">
    <location>
        <begin position="1126"/>
        <end position="1138"/>
    </location>
</feature>
<dbReference type="PANTHER" id="PTHR10157:SF23">
    <property type="entry name" value="MOXD1 HOMOLOG 1"/>
    <property type="match status" value="1"/>
</dbReference>
<organism evidence="7 8">
    <name type="scientific">Macrostomum lignano</name>
    <dbReference type="NCBI Taxonomy" id="282301"/>
    <lineage>
        <taxon>Eukaryota</taxon>
        <taxon>Metazoa</taxon>
        <taxon>Spiralia</taxon>
        <taxon>Lophotrochozoa</taxon>
        <taxon>Platyhelminthes</taxon>
        <taxon>Rhabditophora</taxon>
        <taxon>Macrostomorpha</taxon>
        <taxon>Macrostomida</taxon>
        <taxon>Macrostomidae</taxon>
        <taxon>Macrostomum</taxon>
    </lineage>
</organism>
<accession>A0A1I8GZZ9</accession>
<dbReference type="Gene3D" id="2.60.120.230">
    <property type="match status" value="1"/>
</dbReference>
<feature type="compositionally biased region" description="Basic and acidic residues" evidence="3">
    <location>
        <begin position="856"/>
        <end position="868"/>
    </location>
</feature>
<evidence type="ECO:0000259" key="6">
    <source>
        <dbReference type="Pfam" id="PF24784"/>
    </source>
</evidence>
<name>A0A1I8GZZ9_9PLAT</name>
<feature type="region of interest" description="Disordered" evidence="3">
    <location>
        <begin position="1178"/>
        <end position="1248"/>
    </location>
</feature>
<evidence type="ECO:0000259" key="5">
    <source>
        <dbReference type="Pfam" id="PF01082"/>
    </source>
</evidence>
<dbReference type="GO" id="GO:0030667">
    <property type="term" value="C:secretory granule membrane"/>
    <property type="evidence" value="ECO:0007669"/>
    <property type="project" value="TreeGrafter"/>
</dbReference>
<dbReference type="GO" id="GO:0005615">
    <property type="term" value="C:extracellular space"/>
    <property type="evidence" value="ECO:0007669"/>
    <property type="project" value="TreeGrafter"/>
</dbReference>
<feature type="transmembrane region" description="Helical" evidence="4">
    <location>
        <begin position="881"/>
        <end position="899"/>
    </location>
</feature>
<dbReference type="Pfam" id="PF01082">
    <property type="entry name" value="Cu2_monooxygen"/>
    <property type="match status" value="1"/>
</dbReference>
<dbReference type="GO" id="GO:0004500">
    <property type="term" value="F:dopamine beta-monooxygenase activity"/>
    <property type="evidence" value="ECO:0007669"/>
    <property type="project" value="InterPro"/>
</dbReference>
<feature type="transmembrane region" description="Helical" evidence="4">
    <location>
        <begin position="729"/>
        <end position="752"/>
    </location>
</feature>
<evidence type="ECO:0000313" key="7">
    <source>
        <dbReference type="Proteomes" id="UP000095280"/>
    </source>
</evidence>
<dbReference type="Gene3D" id="2.60.120.310">
    <property type="entry name" value="Copper type II, ascorbate-dependent monooxygenase, N-terminal domain"/>
    <property type="match status" value="1"/>
</dbReference>
<evidence type="ECO:0000256" key="1">
    <source>
        <dbReference type="ARBA" id="ARBA00023157"/>
    </source>
</evidence>
<evidence type="ECO:0000313" key="8">
    <source>
        <dbReference type="WBParaSite" id="maker-uti_cns_0003668-snap-gene-0.3-mRNA-1"/>
    </source>
</evidence>
<feature type="domain" description="Copper type II ascorbate-dependent monooxygenase N-terminal" evidence="5">
    <location>
        <begin position="339"/>
        <end position="453"/>
    </location>
</feature>
<dbReference type="InterPro" id="IPR008977">
    <property type="entry name" value="PHM/PNGase_F_dom_sf"/>
</dbReference>
<feature type="compositionally biased region" description="Gly residues" evidence="3">
    <location>
        <begin position="1179"/>
        <end position="1189"/>
    </location>
</feature>
<reference evidence="8" key="1">
    <citation type="submission" date="2016-11" db="UniProtKB">
        <authorList>
            <consortium name="WormBaseParasite"/>
        </authorList>
    </citation>
    <scope>IDENTIFICATION</scope>
</reference>
<dbReference type="GO" id="GO:0006589">
    <property type="term" value="P:octopamine biosynthetic process"/>
    <property type="evidence" value="ECO:0007669"/>
    <property type="project" value="TreeGrafter"/>
</dbReference>
<feature type="region of interest" description="Disordered" evidence="3">
    <location>
        <begin position="1075"/>
        <end position="1138"/>
    </location>
</feature>
<keyword evidence="4" id="KW-0812">Transmembrane</keyword>
<feature type="compositionally biased region" description="Low complexity" evidence="3">
    <location>
        <begin position="71"/>
        <end position="84"/>
    </location>
</feature>
<feature type="region of interest" description="Disordered" evidence="3">
    <location>
        <begin position="65"/>
        <end position="84"/>
    </location>
</feature>
<feature type="compositionally biased region" description="Polar residues" evidence="3">
    <location>
        <begin position="1075"/>
        <end position="1103"/>
    </location>
</feature>
<keyword evidence="4" id="KW-0472">Membrane</keyword>
<feature type="compositionally biased region" description="Polar residues" evidence="3">
    <location>
        <begin position="838"/>
        <end position="851"/>
    </location>
</feature>
<keyword evidence="7" id="KW-1185">Reference proteome</keyword>
<dbReference type="InterPro" id="IPR036939">
    <property type="entry name" value="Cu2_ascorb_mOase_N_sf"/>
</dbReference>
<feature type="compositionally biased region" description="Low complexity" evidence="3">
    <location>
        <begin position="1266"/>
        <end position="1294"/>
    </location>
</feature>
<feature type="region of interest" description="Disordered" evidence="3">
    <location>
        <begin position="1266"/>
        <end position="1311"/>
    </location>
</feature>
<evidence type="ECO:0000256" key="2">
    <source>
        <dbReference type="ARBA" id="ARBA00023180"/>
    </source>
</evidence>
<sequence>GLHWRATGSRFEGEVSHGHVGTVQCWTAEGLLDTRFHELLARFAESERAECQGGTVQSFALEPAPTFHTQSGSPSSWPFVSPSPSESLRHRSTVHWSPAALKSMPNWVSEHGAWPGTGSGRAVAVRDSGLERLVRVRAAEQCSQSQVSESSSIVVCGSLLFFSSLRCVEKNERQSRKSAALNPTRIMKLGISLIATAAVVLQTVHGYSSFKSRIPNGDRVPNPCQVGTIWAGVGHESAVGADTRNKFGLDFKAAGLQWTVDLCRKDSDGDGLTNGQELGDPDCVWKVGATPARTTGLSHPGICEFGSTKCSNAWNVCPKAFSCPAMNDPSVTVRNFTINKNTPVPAKETTYVCQAFELNNTATPVHLIGSKPIIDNKNVMHHMIMYACSSKPNQTFFDAPQECFMARSDCNEIVNLWAFGLEGECYNNNTGYRIGGEGYRYAMLELHWNNPAKLMVNFNHTCPSVCTEKYHTETRYITGAGIHMHGYGVQGRISLWRNGTLVKDLHPLQAYDYNSPKMNMFDPPIEYRRGDEVKTECYFSTLKSNKTIYFGEGTSDEMCLSFLSYYPNNVSKPNSEKLGSCIAVSGINMCWVQSGIEPHIERECNITDMRNGNLTEQVSAEMTANGCFSKTGCNPKCRDYLNNTLWPSNACYDPKRALQMTETMATGYLINQSRKPTFIKTLYGQSFCQQEVAMLSTLDQKAATISASTTPTTNQVLGSSYTGLKSEHLLIIIIVCSCLGFIIIIAILGVAASKLGGDGFPKPTDGADKVPAAGPQDNKAYLYNEYENSASGHKTQLSSSGDMTLAASGTRSQYSLTCRLANRRSLDGSGRRADTRAEWNSASSTGRVSKASSRSGRRDSGGGRRNESTNKSNWVTASRPMALALATAAGLGVWPAAAWDSRADSLMSKRSTWGSGGGSTNQSFSQLKSYLPAQQQVVLLTQLAEQLSEHIGSTLVHSSTPIAVQLELQQTFSNLLSKTSELSSHPGGLVSSQQPFRAQKGCLSLLQEFDSISVPIQMAARAAQPVVQLNFNGRFAKISIRGRRVCNNNFAALIGTSIVQLENFVVSLDRANMSANTGSNSSDIRSFASPDSGTFRRSQSDSVRNGCGGVSTRRAAVRARWRSRRGAGQQQQQGGLQVLSQQAEGQRVQLAAGQRQVQRAADGQEARQQLRPLLKCGLQHGGMAEGGHGQARRAATSMGSGHRSEEASSAASSGPVRAAGRSGRQSAASRANCSTAPSTCPASSSRAGGRHRFEFELELKGAAGDSYSGSAGEISAGRRASRAQAQASAHTSARIPGAAASDGVTGAPSSSSFLQAAGRPILHAASSACRQAPTGAPLLARASISSAESASEAKTRQASAWASGVELAGSAATLPATVGCVGAVGIVAKFVEDDGLACALTSTWPCSSSCATIARPSGVSLYRLGRWVSAPDFTSRWTRLGRFSCTAYIRAVQPHLRTDIVQFALNCSPVQGVPAGHVRQLGISIPGQQQSQQLTIILSSGQHQSSHAVRSSSIRSDVIFQSFGSFDPAKSARQ</sequence>
<keyword evidence="1" id="KW-1015">Disulfide bond</keyword>